<reference evidence="4" key="1">
    <citation type="journal article" date="2015" name="Nature">
        <title>Complex archaea that bridge the gap between prokaryotes and eukaryotes.</title>
        <authorList>
            <person name="Spang A."/>
            <person name="Saw J.H."/>
            <person name="Jorgensen S.L."/>
            <person name="Zaremba-Niedzwiedzka K."/>
            <person name="Martijn J."/>
            <person name="Lind A.E."/>
            <person name="van Eijk R."/>
            <person name="Schleper C."/>
            <person name="Guy L."/>
            <person name="Ettema T.J."/>
        </authorList>
    </citation>
    <scope>NUCLEOTIDE SEQUENCE</scope>
</reference>
<accession>A0A0F9B9E5</accession>
<sequence length="237" mass="26803">ARILVVDDVVSSRMLMNELLTRAGFEIFEAEDGAQALLSAQEYHPDLIIMDLRMPVMDGYQAITKLKKGPGTKDIPVIALTAFAEKGERLKTTEYGFNGYLAKPVNVRELFTELSGHLKHKIKNKKDVREPSTGDTVKMTSMDDIERAAELIGVLNDEVMPIWDEINGIMEMDSIEDFSNKLLKLAKKHKAGSLFRYAEELYDFVQYFDIKNIETTLPKFPSIVEEISRTHGEKNAS</sequence>
<dbReference type="PANTHER" id="PTHR45339:SF1">
    <property type="entry name" value="HYBRID SIGNAL TRANSDUCTION HISTIDINE KINASE J"/>
    <property type="match status" value="1"/>
</dbReference>
<evidence type="ECO:0000256" key="1">
    <source>
        <dbReference type="ARBA" id="ARBA00022553"/>
    </source>
</evidence>
<protein>
    <recommendedName>
        <fullName evidence="3">Response regulatory domain-containing protein</fullName>
    </recommendedName>
</protein>
<evidence type="ECO:0000313" key="4">
    <source>
        <dbReference type="EMBL" id="KKL10422.1"/>
    </source>
</evidence>
<dbReference type="PROSITE" id="PS50110">
    <property type="entry name" value="RESPONSE_REGULATORY"/>
    <property type="match status" value="1"/>
</dbReference>
<dbReference type="PANTHER" id="PTHR45339">
    <property type="entry name" value="HYBRID SIGNAL TRANSDUCTION HISTIDINE KINASE J"/>
    <property type="match status" value="1"/>
</dbReference>
<dbReference type="InterPro" id="IPR011006">
    <property type="entry name" value="CheY-like_superfamily"/>
</dbReference>
<comment type="caution">
    <text evidence="4">The sequence shown here is derived from an EMBL/GenBank/DDBJ whole genome shotgun (WGS) entry which is preliminary data.</text>
</comment>
<proteinExistence type="predicted"/>
<feature type="non-terminal residue" evidence="4">
    <location>
        <position position="1"/>
    </location>
</feature>
<keyword evidence="2" id="KW-0902">Two-component regulatory system</keyword>
<dbReference type="SMART" id="SM00448">
    <property type="entry name" value="REC"/>
    <property type="match status" value="1"/>
</dbReference>
<dbReference type="InterPro" id="IPR001789">
    <property type="entry name" value="Sig_transdc_resp-reg_receiver"/>
</dbReference>
<name>A0A0F9B9E5_9ZZZZ</name>
<dbReference type="Pfam" id="PF00072">
    <property type="entry name" value="Response_reg"/>
    <property type="match status" value="1"/>
</dbReference>
<gene>
    <name evidence="4" type="ORF">LCGC14_2555990</name>
</gene>
<dbReference type="EMBL" id="LAZR01042068">
    <property type="protein sequence ID" value="KKL10422.1"/>
    <property type="molecule type" value="Genomic_DNA"/>
</dbReference>
<organism evidence="4">
    <name type="scientific">marine sediment metagenome</name>
    <dbReference type="NCBI Taxonomy" id="412755"/>
    <lineage>
        <taxon>unclassified sequences</taxon>
        <taxon>metagenomes</taxon>
        <taxon>ecological metagenomes</taxon>
    </lineage>
</organism>
<dbReference type="Gene3D" id="3.40.50.2300">
    <property type="match status" value="1"/>
</dbReference>
<evidence type="ECO:0000256" key="2">
    <source>
        <dbReference type="ARBA" id="ARBA00023012"/>
    </source>
</evidence>
<keyword evidence="1" id="KW-0597">Phosphoprotein</keyword>
<dbReference type="GO" id="GO:0000160">
    <property type="term" value="P:phosphorelay signal transduction system"/>
    <property type="evidence" value="ECO:0007669"/>
    <property type="project" value="UniProtKB-KW"/>
</dbReference>
<feature type="domain" description="Response regulatory" evidence="3">
    <location>
        <begin position="2"/>
        <end position="118"/>
    </location>
</feature>
<evidence type="ECO:0000259" key="3">
    <source>
        <dbReference type="PROSITE" id="PS50110"/>
    </source>
</evidence>
<dbReference type="SUPFAM" id="SSF52172">
    <property type="entry name" value="CheY-like"/>
    <property type="match status" value="1"/>
</dbReference>
<dbReference type="AlphaFoldDB" id="A0A0F9B9E5"/>